<keyword evidence="3" id="KW-1185">Reference proteome</keyword>
<proteinExistence type="predicted"/>
<sequence>MAFHYSLSPFHQQLNIPNHQSKPTIMYNDNEFEFEGPEFGHEFEMEMEGSYEASDNGASYEFDQEYLRDDESESESEDEGEEEMGYGLSENQEMELAHELLSVQSEQELDQFLGSLIKKAGRAVRGAVRSPLFKKLGGVLKNVARKALPIAGGAIGTFFGGPLGGAVGSKLGGFASKMFELELEGLSPEDQEFETARAYVRFANAATRNTAALHRRQPHKPASALVRQALAKAAHQHAPGLLRPRNTDGTFRRATEAPTTRSYGRNGNGQSSSGGQQGSGRPTRGTWTRRGRTLVIQL</sequence>
<name>A0A418R0R5_9BACT</name>
<dbReference type="Proteomes" id="UP000284250">
    <property type="component" value="Unassembled WGS sequence"/>
</dbReference>
<feature type="region of interest" description="Disordered" evidence="1">
    <location>
        <begin position="233"/>
        <end position="298"/>
    </location>
</feature>
<feature type="region of interest" description="Disordered" evidence="1">
    <location>
        <begin position="48"/>
        <end position="85"/>
    </location>
</feature>
<comment type="caution">
    <text evidence="2">The sequence shown here is derived from an EMBL/GenBank/DDBJ whole genome shotgun (WGS) entry which is preliminary data.</text>
</comment>
<dbReference type="AlphaFoldDB" id="A0A418R0R5"/>
<organism evidence="2 3">
    <name type="scientific">Hymenobacter rubripertinctus</name>
    <dbReference type="NCBI Taxonomy" id="2029981"/>
    <lineage>
        <taxon>Bacteria</taxon>
        <taxon>Pseudomonadati</taxon>
        <taxon>Bacteroidota</taxon>
        <taxon>Cytophagia</taxon>
        <taxon>Cytophagales</taxon>
        <taxon>Hymenobacteraceae</taxon>
        <taxon>Hymenobacter</taxon>
    </lineage>
</organism>
<reference evidence="2 3" key="1">
    <citation type="submission" date="2018-09" db="EMBL/GenBank/DDBJ databases">
        <authorList>
            <person name="Zeman M."/>
            <person name="Pardy F."/>
        </authorList>
    </citation>
    <scope>NUCLEOTIDE SEQUENCE [LARGE SCALE GENOMIC DNA]</scope>
    <source>
        <strain evidence="2 3">CCM 8852</strain>
    </source>
</reference>
<reference evidence="2 3" key="2">
    <citation type="submission" date="2019-01" db="EMBL/GenBank/DDBJ databases">
        <title>Hymenobacter humicola sp. nov., isolated from soils in Antarctica.</title>
        <authorList>
            <person name="Sedlacek I."/>
            <person name="Holochova P."/>
            <person name="Kralova S."/>
            <person name="Pantucek R."/>
            <person name="Stankova E."/>
            <person name="Vrbovska V."/>
            <person name="Kristofova L."/>
            <person name="Svec P."/>
            <person name="Busse H.-J."/>
        </authorList>
    </citation>
    <scope>NUCLEOTIDE SEQUENCE [LARGE SCALE GENOMIC DNA]</scope>
    <source>
        <strain evidence="2 3">CCM 8852</strain>
    </source>
</reference>
<evidence type="ECO:0000313" key="3">
    <source>
        <dbReference type="Proteomes" id="UP000284250"/>
    </source>
</evidence>
<dbReference type="EMBL" id="QYCN01000010">
    <property type="protein sequence ID" value="RIY11013.1"/>
    <property type="molecule type" value="Genomic_DNA"/>
</dbReference>
<feature type="compositionally biased region" description="Low complexity" evidence="1">
    <location>
        <begin position="261"/>
        <end position="286"/>
    </location>
</feature>
<evidence type="ECO:0000256" key="1">
    <source>
        <dbReference type="SAM" id="MobiDB-lite"/>
    </source>
</evidence>
<gene>
    <name evidence="2" type="ORF">D0T11_08360</name>
</gene>
<protein>
    <submittedName>
        <fullName evidence="2">Uncharacterized protein</fullName>
    </submittedName>
</protein>
<accession>A0A418R0R5</accession>
<evidence type="ECO:0000313" key="2">
    <source>
        <dbReference type="EMBL" id="RIY11013.1"/>
    </source>
</evidence>
<feature type="compositionally biased region" description="Acidic residues" evidence="1">
    <location>
        <begin position="62"/>
        <end position="84"/>
    </location>
</feature>